<dbReference type="Proteomes" id="UP000245125">
    <property type="component" value="Unassembled WGS sequence"/>
</dbReference>
<keyword evidence="14" id="KW-1185">Reference proteome</keyword>
<keyword evidence="7 13" id="KW-0418">Kinase</keyword>
<dbReference type="InterPro" id="IPR054687">
    <property type="entry name" value="Two-CW_dom"/>
</dbReference>
<sequence length="618" mass="69530">MKKVIYNIDCMENPHKIIYPFHHVRKSLAAKLIFSIAALILIGGGFSWYLLISGNRENLIREAIEDAAAYSDLVRKSTLFSMLTFHREAIQQTIEEISSRKEIEDIRIFDGKGTIAYSSNRSEIGQKTDRKGMACVGCHMDSANPAETLKRSGQWAIRDKGGHRVLTFVEPIYNEPSCYAGGCHIHTSAKRVLGILQTDFSLAGVDNTIRRLTLNISVFALAFMAAVAAVLYIILSRFVLKPVSLIAKAMRRVSEGDFKQAVSLGSLDEMGQLAATFNEMTKDLGVARERMENWTASLEDGIAKKAEELKRSQDKLIQAEKLASLGRLTADVAHEIRNPLTAVGGFAHRLYKIAVGSKEKEYSEIILAEVDRLEKILRDILTFSRDARSRLEKNDLREVVEDSLNFYKNLFDEQSIEVRIKTEEVMMPVFIDKDQVRQAFRNLLNNAIDAMPGGGVLNVTAGREDLHEVTYMFLRVSDTGPGIPEETLPLIFEPFFSTKTASHSTGLGLSITRKIMEEHGGFVRAENGRDGGSIFTLYFPYQSDEESMEVKCWEYMECGRDKDSSLKCPSYPNFGRVCWAVAGTFCEGKVQGTFAQKYENCKKCEFYKKIRSSEKQTY</sequence>
<feature type="transmembrane region" description="Helical" evidence="10">
    <location>
        <begin position="212"/>
        <end position="235"/>
    </location>
</feature>
<dbReference type="Gene3D" id="3.30.565.10">
    <property type="entry name" value="Histidine kinase-like ATPase, C-terminal domain"/>
    <property type="match status" value="1"/>
</dbReference>
<dbReference type="InterPro" id="IPR036097">
    <property type="entry name" value="HisK_dim/P_sf"/>
</dbReference>
<keyword evidence="5 13" id="KW-0808">Transferase</keyword>
<keyword evidence="6" id="KW-0547">Nucleotide-binding</keyword>
<dbReference type="InterPro" id="IPR003661">
    <property type="entry name" value="HisK_dim/P_dom"/>
</dbReference>
<comment type="catalytic activity">
    <reaction evidence="1">
        <text>ATP + protein L-histidine = ADP + protein N-phospho-L-histidine.</text>
        <dbReference type="EC" id="2.7.13.3"/>
    </reaction>
</comment>
<accession>A0A2U3QI07</accession>
<dbReference type="SUPFAM" id="SSF55874">
    <property type="entry name" value="ATPase domain of HSP90 chaperone/DNA topoisomerase II/histidine kinase"/>
    <property type="match status" value="1"/>
</dbReference>
<keyword evidence="10" id="KW-1133">Transmembrane helix</keyword>
<dbReference type="InterPro" id="IPR004358">
    <property type="entry name" value="Sig_transdc_His_kin-like_C"/>
</dbReference>
<dbReference type="EMBL" id="OUUY01000087">
    <property type="protein sequence ID" value="SPQ01042.1"/>
    <property type="molecule type" value="Genomic_DNA"/>
</dbReference>
<dbReference type="Pfam" id="PF00512">
    <property type="entry name" value="HisKA"/>
    <property type="match status" value="1"/>
</dbReference>
<keyword evidence="4" id="KW-0597">Phosphoprotein</keyword>
<dbReference type="InterPro" id="IPR036890">
    <property type="entry name" value="HATPase_C_sf"/>
</dbReference>
<evidence type="ECO:0000259" key="12">
    <source>
        <dbReference type="PROSITE" id="PS50885"/>
    </source>
</evidence>
<evidence type="ECO:0000256" key="9">
    <source>
        <dbReference type="ARBA" id="ARBA00023012"/>
    </source>
</evidence>
<dbReference type="Gene3D" id="6.10.340.10">
    <property type="match status" value="1"/>
</dbReference>
<dbReference type="NCBIfam" id="NF045718">
    <property type="entry name" value="two_CW_domain"/>
    <property type="match status" value="1"/>
</dbReference>
<organism evidence="13 14">
    <name type="scientific">Candidatus Sulfobium mesophilum</name>
    <dbReference type="NCBI Taxonomy" id="2016548"/>
    <lineage>
        <taxon>Bacteria</taxon>
        <taxon>Pseudomonadati</taxon>
        <taxon>Nitrospirota</taxon>
        <taxon>Nitrospiria</taxon>
        <taxon>Nitrospirales</taxon>
        <taxon>Nitrospiraceae</taxon>
        <taxon>Candidatus Sulfobium</taxon>
    </lineage>
</organism>
<dbReference type="Gene3D" id="3.30.450.290">
    <property type="match status" value="1"/>
</dbReference>
<dbReference type="Gene3D" id="1.10.287.130">
    <property type="match status" value="1"/>
</dbReference>
<evidence type="ECO:0000313" key="13">
    <source>
        <dbReference type="EMBL" id="SPQ01042.1"/>
    </source>
</evidence>
<dbReference type="AlphaFoldDB" id="A0A2U3QI07"/>
<dbReference type="CDD" id="cd06225">
    <property type="entry name" value="HAMP"/>
    <property type="match status" value="1"/>
</dbReference>
<keyword evidence="10" id="KW-0472">Membrane</keyword>
<evidence type="ECO:0000256" key="5">
    <source>
        <dbReference type="ARBA" id="ARBA00022679"/>
    </source>
</evidence>
<proteinExistence type="predicted"/>
<dbReference type="GO" id="GO:0016020">
    <property type="term" value="C:membrane"/>
    <property type="evidence" value="ECO:0007669"/>
    <property type="project" value="UniProtKB-SubCell"/>
</dbReference>
<dbReference type="Pfam" id="PF00672">
    <property type="entry name" value="HAMP"/>
    <property type="match status" value="1"/>
</dbReference>
<dbReference type="InterPro" id="IPR003660">
    <property type="entry name" value="HAMP_dom"/>
</dbReference>
<name>A0A2U3QI07_9BACT</name>
<evidence type="ECO:0000259" key="11">
    <source>
        <dbReference type="PROSITE" id="PS50109"/>
    </source>
</evidence>
<evidence type="ECO:0000256" key="6">
    <source>
        <dbReference type="ARBA" id="ARBA00022741"/>
    </source>
</evidence>
<keyword evidence="8" id="KW-0067">ATP-binding</keyword>
<dbReference type="EC" id="2.7.13.3" evidence="3"/>
<evidence type="ECO:0000256" key="10">
    <source>
        <dbReference type="SAM" id="Phobius"/>
    </source>
</evidence>
<dbReference type="PRINTS" id="PR00344">
    <property type="entry name" value="BCTRLSENSOR"/>
</dbReference>
<evidence type="ECO:0000256" key="3">
    <source>
        <dbReference type="ARBA" id="ARBA00012438"/>
    </source>
</evidence>
<reference evidence="14" key="1">
    <citation type="submission" date="2018-03" db="EMBL/GenBank/DDBJ databases">
        <authorList>
            <person name="Zecchin S."/>
        </authorList>
    </citation>
    <scope>NUCLEOTIDE SEQUENCE [LARGE SCALE GENOMIC DNA]</scope>
</reference>
<keyword evidence="9" id="KW-0902">Two-component regulatory system</keyword>
<dbReference type="CDD" id="cd00075">
    <property type="entry name" value="HATPase"/>
    <property type="match status" value="1"/>
</dbReference>
<feature type="domain" description="HAMP" evidence="12">
    <location>
        <begin position="237"/>
        <end position="289"/>
    </location>
</feature>
<dbReference type="PANTHER" id="PTHR43065">
    <property type="entry name" value="SENSOR HISTIDINE KINASE"/>
    <property type="match status" value="1"/>
</dbReference>
<feature type="transmembrane region" description="Helical" evidence="10">
    <location>
        <begin position="28"/>
        <end position="51"/>
    </location>
</feature>
<dbReference type="Pfam" id="PF02518">
    <property type="entry name" value="HATPase_c"/>
    <property type="match status" value="1"/>
</dbReference>
<evidence type="ECO:0000256" key="1">
    <source>
        <dbReference type="ARBA" id="ARBA00000085"/>
    </source>
</evidence>
<evidence type="ECO:0000313" key="14">
    <source>
        <dbReference type="Proteomes" id="UP000245125"/>
    </source>
</evidence>
<keyword evidence="10" id="KW-0812">Transmembrane</keyword>
<dbReference type="GO" id="GO:0000155">
    <property type="term" value="F:phosphorelay sensor kinase activity"/>
    <property type="evidence" value="ECO:0007669"/>
    <property type="project" value="InterPro"/>
</dbReference>
<dbReference type="InterPro" id="IPR005467">
    <property type="entry name" value="His_kinase_dom"/>
</dbReference>
<evidence type="ECO:0000256" key="8">
    <source>
        <dbReference type="ARBA" id="ARBA00022840"/>
    </source>
</evidence>
<dbReference type="SMART" id="SM00387">
    <property type="entry name" value="HATPase_c"/>
    <property type="match status" value="1"/>
</dbReference>
<gene>
    <name evidence="13" type="ORF">NBG4_400010</name>
</gene>
<evidence type="ECO:0000256" key="7">
    <source>
        <dbReference type="ARBA" id="ARBA00022777"/>
    </source>
</evidence>
<dbReference type="CDD" id="cd00082">
    <property type="entry name" value="HisKA"/>
    <property type="match status" value="1"/>
</dbReference>
<comment type="subcellular location">
    <subcellularLocation>
        <location evidence="2">Membrane</location>
    </subcellularLocation>
</comment>
<dbReference type="PANTHER" id="PTHR43065:SF10">
    <property type="entry name" value="PEROXIDE STRESS-ACTIVATED HISTIDINE KINASE MAK3"/>
    <property type="match status" value="1"/>
</dbReference>
<dbReference type="SMART" id="SM00388">
    <property type="entry name" value="HisKA"/>
    <property type="match status" value="1"/>
</dbReference>
<evidence type="ECO:0000256" key="4">
    <source>
        <dbReference type="ARBA" id="ARBA00022553"/>
    </source>
</evidence>
<feature type="domain" description="Histidine kinase" evidence="11">
    <location>
        <begin position="331"/>
        <end position="543"/>
    </location>
</feature>
<dbReference type="InterPro" id="IPR003594">
    <property type="entry name" value="HATPase_dom"/>
</dbReference>
<dbReference type="PROSITE" id="PS50109">
    <property type="entry name" value="HIS_KIN"/>
    <property type="match status" value="1"/>
</dbReference>
<dbReference type="GO" id="GO:0005524">
    <property type="term" value="F:ATP binding"/>
    <property type="evidence" value="ECO:0007669"/>
    <property type="project" value="UniProtKB-KW"/>
</dbReference>
<dbReference type="SUPFAM" id="SSF158472">
    <property type="entry name" value="HAMP domain-like"/>
    <property type="match status" value="1"/>
</dbReference>
<evidence type="ECO:0000256" key="2">
    <source>
        <dbReference type="ARBA" id="ARBA00004370"/>
    </source>
</evidence>
<dbReference type="SUPFAM" id="SSF47384">
    <property type="entry name" value="Homodimeric domain of signal transducing histidine kinase"/>
    <property type="match status" value="1"/>
</dbReference>
<protein>
    <recommendedName>
        <fullName evidence="3">histidine kinase</fullName>
        <ecNumber evidence="3">2.7.13.3</ecNumber>
    </recommendedName>
</protein>
<dbReference type="SMART" id="SM00304">
    <property type="entry name" value="HAMP"/>
    <property type="match status" value="1"/>
</dbReference>
<dbReference type="PROSITE" id="PS50885">
    <property type="entry name" value="HAMP"/>
    <property type="match status" value="1"/>
</dbReference>